<reference evidence="4 5" key="1">
    <citation type="submission" date="2019-03" db="EMBL/GenBank/DDBJ databases">
        <title>Genomic Encyclopedia of Archaeal and Bacterial Type Strains, Phase II (KMG-II): from individual species to whole genera.</title>
        <authorList>
            <person name="Goeker M."/>
        </authorList>
    </citation>
    <scope>NUCLEOTIDE SEQUENCE [LARGE SCALE GENOMIC DNA]</scope>
    <source>
        <strain evidence="4 5">DSM 45499</strain>
    </source>
</reference>
<evidence type="ECO:0000313" key="5">
    <source>
        <dbReference type="Proteomes" id="UP000294927"/>
    </source>
</evidence>
<name>A0A4R7VKB9_9PSEU</name>
<sequence>MTSATTDVLDLVVSTYRETLRRDELGPYSDFYEAGGDSMVAFQIVTRLTAALDVEVPIALVFACPTPADLASAVDDLD</sequence>
<proteinExistence type="predicted"/>
<accession>A0A4R7VKB9</accession>
<dbReference type="Proteomes" id="UP000294927">
    <property type="component" value="Unassembled WGS sequence"/>
</dbReference>
<organism evidence="4 5">
    <name type="scientific">Actinophytocola oryzae</name>
    <dbReference type="NCBI Taxonomy" id="502181"/>
    <lineage>
        <taxon>Bacteria</taxon>
        <taxon>Bacillati</taxon>
        <taxon>Actinomycetota</taxon>
        <taxon>Actinomycetes</taxon>
        <taxon>Pseudonocardiales</taxon>
        <taxon>Pseudonocardiaceae</taxon>
    </lineage>
</organism>
<evidence type="ECO:0000256" key="2">
    <source>
        <dbReference type="ARBA" id="ARBA00022553"/>
    </source>
</evidence>
<evidence type="ECO:0000313" key="4">
    <source>
        <dbReference type="EMBL" id="TDV49926.1"/>
    </source>
</evidence>
<comment type="caution">
    <text evidence="4">The sequence shown here is derived from an EMBL/GenBank/DDBJ whole genome shotgun (WGS) entry which is preliminary data.</text>
</comment>
<dbReference type="SUPFAM" id="SSF47336">
    <property type="entry name" value="ACP-like"/>
    <property type="match status" value="1"/>
</dbReference>
<evidence type="ECO:0000259" key="3">
    <source>
        <dbReference type="PROSITE" id="PS50075"/>
    </source>
</evidence>
<evidence type="ECO:0000256" key="1">
    <source>
        <dbReference type="ARBA" id="ARBA00022450"/>
    </source>
</evidence>
<dbReference type="AlphaFoldDB" id="A0A4R7VKB9"/>
<feature type="domain" description="Carrier" evidence="3">
    <location>
        <begin position="3"/>
        <end position="78"/>
    </location>
</feature>
<dbReference type="RefSeq" id="WP_133904601.1">
    <property type="nucleotide sequence ID" value="NZ_SOCP01000007.1"/>
</dbReference>
<dbReference type="InterPro" id="IPR036736">
    <property type="entry name" value="ACP-like_sf"/>
</dbReference>
<dbReference type="OrthoDB" id="4237505at2"/>
<gene>
    <name evidence="4" type="ORF">CLV71_107274</name>
</gene>
<protein>
    <submittedName>
        <fullName evidence="4">Phosphopantetheine binding protein</fullName>
    </submittedName>
</protein>
<dbReference type="InterPro" id="IPR020806">
    <property type="entry name" value="PKS_PP-bd"/>
</dbReference>
<dbReference type="Gene3D" id="1.10.1200.10">
    <property type="entry name" value="ACP-like"/>
    <property type="match status" value="1"/>
</dbReference>
<dbReference type="Pfam" id="PF00550">
    <property type="entry name" value="PP-binding"/>
    <property type="match status" value="1"/>
</dbReference>
<keyword evidence="5" id="KW-1185">Reference proteome</keyword>
<dbReference type="InterPro" id="IPR009081">
    <property type="entry name" value="PP-bd_ACP"/>
</dbReference>
<keyword evidence="1" id="KW-0596">Phosphopantetheine</keyword>
<dbReference type="GO" id="GO:0031177">
    <property type="term" value="F:phosphopantetheine binding"/>
    <property type="evidence" value="ECO:0007669"/>
    <property type="project" value="InterPro"/>
</dbReference>
<keyword evidence="2" id="KW-0597">Phosphoprotein</keyword>
<dbReference type="PROSITE" id="PS50075">
    <property type="entry name" value="CARRIER"/>
    <property type="match status" value="1"/>
</dbReference>
<dbReference type="EMBL" id="SOCP01000007">
    <property type="protein sequence ID" value="TDV49926.1"/>
    <property type="molecule type" value="Genomic_DNA"/>
</dbReference>
<dbReference type="SMART" id="SM00823">
    <property type="entry name" value="PKS_PP"/>
    <property type="match status" value="1"/>
</dbReference>